<keyword evidence="7 27" id="KW-0479">Metal-binding</keyword>
<evidence type="ECO:0000256" key="27">
    <source>
        <dbReference type="PIRSR" id="PIRSR602401-1"/>
    </source>
</evidence>
<protein>
    <recommendedName>
        <fullName evidence="23">Cytochrome P450 85A1</fullName>
    </recommendedName>
    <alternativeName>
        <fullName evidence="26">3-dehydroteasterone synthase</fullName>
    </alternativeName>
    <alternativeName>
        <fullName evidence="24">Teasterone synthase</fullName>
    </alternativeName>
    <alternativeName>
        <fullName evidence="25">Typhasterol synthase</fullName>
    </alternativeName>
</protein>
<dbReference type="AlphaFoldDB" id="A0AAQ3Q9N1"/>
<dbReference type="GO" id="GO:0016020">
    <property type="term" value="C:membrane"/>
    <property type="evidence" value="ECO:0007669"/>
    <property type="project" value="UniProtKB-SubCell"/>
</dbReference>
<evidence type="ECO:0000256" key="4">
    <source>
        <dbReference type="ARBA" id="ARBA00010617"/>
    </source>
</evidence>
<evidence type="ECO:0000313" key="30">
    <source>
        <dbReference type="Proteomes" id="UP001327560"/>
    </source>
</evidence>
<evidence type="ECO:0000256" key="7">
    <source>
        <dbReference type="ARBA" id="ARBA00022723"/>
    </source>
</evidence>
<evidence type="ECO:0000256" key="22">
    <source>
        <dbReference type="ARBA" id="ARBA00052743"/>
    </source>
</evidence>
<evidence type="ECO:0000256" key="19">
    <source>
        <dbReference type="ARBA" id="ARBA00052277"/>
    </source>
</evidence>
<evidence type="ECO:0000256" key="18">
    <source>
        <dbReference type="ARBA" id="ARBA00051555"/>
    </source>
</evidence>
<evidence type="ECO:0000256" key="28">
    <source>
        <dbReference type="RuleBase" id="RU000461"/>
    </source>
</evidence>
<dbReference type="GO" id="GO:0010268">
    <property type="term" value="P:brassinosteroid homeostasis"/>
    <property type="evidence" value="ECO:0007669"/>
    <property type="project" value="TreeGrafter"/>
</dbReference>
<gene>
    <name evidence="29" type="ORF">Cni_G10172</name>
</gene>
<dbReference type="InterPro" id="IPR002401">
    <property type="entry name" value="Cyt_P450_E_grp-I"/>
</dbReference>
<comment type="catalytic activity">
    <reaction evidence="15">
        <text>3-dehydro-6-deoxoteasterone + reduced [NADPH--hemoprotein reductase] + O2 = 3-dehydro-6alpha-hydroxyteasterone + oxidized [NADPH--hemoprotein reductase] + H2O + H(+)</text>
        <dbReference type="Rhea" id="RHEA:69947"/>
        <dbReference type="Rhea" id="RHEA-COMP:11964"/>
        <dbReference type="Rhea" id="RHEA-COMP:11965"/>
        <dbReference type="ChEBI" id="CHEBI:15377"/>
        <dbReference type="ChEBI" id="CHEBI:15378"/>
        <dbReference type="ChEBI" id="CHEBI:15379"/>
        <dbReference type="ChEBI" id="CHEBI:20710"/>
        <dbReference type="ChEBI" id="CHEBI:57618"/>
        <dbReference type="ChEBI" id="CHEBI:58210"/>
        <dbReference type="ChEBI" id="CHEBI:188496"/>
    </reaction>
    <physiologicalReaction direction="left-to-right" evidence="15">
        <dbReference type="Rhea" id="RHEA:69948"/>
    </physiologicalReaction>
</comment>
<comment type="catalytic activity">
    <reaction evidence="19">
        <text>6-deoxoteasterone + reduced [NADPH--hemoprotein reductase] + O2 = 6alpha-hydroxyteasterone + oxidized [NADPH--hemoprotein reductase] + H2O + H(+)</text>
        <dbReference type="Rhea" id="RHEA:69959"/>
        <dbReference type="Rhea" id="RHEA-COMP:11964"/>
        <dbReference type="Rhea" id="RHEA-COMP:11965"/>
        <dbReference type="ChEBI" id="CHEBI:15377"/>
        <dbReference type="ChEBI" id="CHEBI:15378"/>
        <dbReference type="ChEBI" id="CHEBI:15379"/>
        <dbReference type="ChEBI" id="CHEBI:20716"/>
        <dbReference type="ChEBI" id="CHEBI:57618"/>
        <dbReference type="ChEBI" id="CHEBI:58210"/>
        <dbReference type="ChEBI" id="CHEBI:188499"/>
    </reaction>
    <physiologicalReaction direction="left-to-right" evidence="19">
        <dbReference type="Rhea" id="RHEA:69960"/>
    </physiologicalReaction>
</comment>
<comment type="catalytic activity">
    <reaction evidence="16">
        <text>6-deoxoteasterone + 2 reduced [NADPH--hemoprotein reductase] + 2 O2 = teasterone + 2 oxidized [NADPH--hemoprotein reductase] + 3 H2O + 2 H(+)</text>
        <dbReference type="Rhea" id="RHEA:70043"/>
        <dbReference type="Rhea" id="RHEA-COMP:11964"/>
        <dbReference type="Rhea" id="RHEA-COMP:11965"/>
        <dbReference type="ChEBI" id="CHEBI:15377"/>
        <dbReference type="ChEBI" id="CHEBI:15378"/>
        <dbReference type="ChEBI" id="CHEBI:15379"/>
        <dbReference type="ChEBI" id="CHEBI:20716"/>
        <dbReference type="ChEBI" id="CHEBI:26863"/>
        <dbReference type="ChEBI" id="CHEBI:57618"/>
        <dbReference type="ChEBI" id="CHEBI:58210"/>
    </reaction>
    <physiologicalReaction direction="left-to-right" evidence="16">
        <dbReference type="Rhea" id="RHEA:70044"/>
    </physiologicalReaction>
</comment>
<evidence type="ECO:0000256" key="9">
    <source>
        <dbReference type="ARBA" id="ARBA00023002"/>
    </source>
</evidence>
<dbReference type="GO" id="GO:0016125">
    <property type="term" value="P:sterol metabolic process"/>
    <property type="evidence" value="ECO:0007669"/>
    <property type="project" value="TreeGrafter"/>
</dbReference>
<name>A0AAQ3Q9N1_9LILI</name>
<dbReference type="Proteomes" id="UP001327560">
    <property type="component" value="Chromosome 3"/>
</dbReference>
<dbReference type="PROSITE" id="PS00086">
    <property type="entry name" value="CYTOCHROME_P450"/>
    <property type="match status" value="1"/>
</dbReference>
<dbReference type="Gene3D" id="1.10.630.10">
    <property type="entry name" value="Cytochrome P450"/>
    <property type="match status" value="1"/>
</dbReference>
<evidence type="ECO:0000256" key="26">
    <source>
        <dbReference type="ARBA" id="ARBA00083274"/>
    </source>
</evidence>
<dbReference type="GO" id="GO:0016705">
    <property type="term" value="F:oxidoreductase activity, acting on paired donors, with incorporation or reduction of molecular oxygen"/>
    <property type="evidence" value="ECO:0007669"/>
    <property type="project" value="InterPro"/>
</dbReference>
<dbReference type="Pfam" id="PF00067">
    <property type="entry name" value="p450"/>
    <property type="match status" value="1"/>
</dbReference>
<evidence type="ECO:0000256" key="17">
    <source>
        <dbReference type="ARBA" id="ARBA00051512"/>
    </source>
</evidence>
<evidence type="ECO:0000256" key="5">
    <source>
        <dbReference type="ARBA" id="ARBA00022617"/>
    </source>
</evidence>
<evidence type="ECO:0000256" key="21">
    <source>
        <dbReference type="ARBA" id="ARBA00052663"/>
    </source>
</evidence>
<dbReference type="FunFam" id="1.10.630.10:FF:000045">
    <property type="entry name" value="Cytochrome P450 85A1"/>
    <property type="match status" value="1"/>
</dbReference>
<keyword evidence="30" id="KW-1185">Reference proteome</keyword>
<evidence type="ECO:0000256" key="15">
    <source>
        <dbReference type="ARBA" id="ARBA00050829"/>
    </source>
</evidence>
<comment type="cofactor">
    <cofactor evidence="1 27">
        <name>heme</name>
        <dbReference type="ChEBI" id="CHEBI:30413"/>
    </cofactor>
</comment>
<keyword evidence="12" id="KW-0472">Membrane</keyword>
<dbReference type="PANTHER" id="PTHR24286">
    <property type="entry name" value="CYTOCHROME P450 26"/>
    <property type="match status" value="1"/>
</dbReference>
<comment type="catalytic activity">
    <reaction evidence="18">
        <text>6-deoxotyphasterol + 2 reduced [NADPH--hemoprotein reductase] + 2 O2 = typhasterol + 2 oxidized [NADPH--hemoprotein reductase] + 3 H2O + 2 H(+)</text>
        <dbReference type="Rhea" id="RHEA:70035"/>
        <dbReference type="Rhea" id="RHEA-COMP:11964"/>
        <dbReference type="Rhea" id="RHEA-COMP:11965"/>
        <dbReference type="ChEBI" id="CHEBI:15377"/>
        <dbReference type="ChEBI" id="CHEBI:15378"/>
        <dbReference type="ChEBI" id="CHEBI:15379"/>
        <dbReference type="ChEBI" id="CHEBI:20717"/>
        <dbReference type="ChEBI" id="CHEBI:27173"/>
        <dbReference type="ChEBI" id="CHEBI:57618"/>
        <dbReference type="ChEBI" id="CHEBI:58210"/>
    </reaction>
    <physiologicalReaction direction="left-to-right" evidence="18">
        <dbReference type="Rhea" id="RHEA:70036"/>
    </physiologicalReaction>
</comment>
<evidence type="ECO:0000313" key="29">
    <source>
        <dbReference type="EMBL" id="WOL01456.1"/>
    </source>
</evidence>
<evidence type="ECO:0000256" key="13">
    <source>
        <dbReference type="ARBA" id="ARBA00037910"/>
    </source>
</evidence>
<evidence type="ECO:0000256" key="23">
    <source>
        <dbReference type="ARBA" id="ARBA00070471"/>
    </source>
</evidence>
<keyword evidence="6" id="KW-0812">Transmembrane</keyword>
<dbReference type="SUPFAM" id="SSF48264">
    <property type="entry name" value="Cytochrome P450"/>
    <property type="match status" value="1"/>
</dbReference>
<keyword evidence="5 27" id="KW-0349">Heme</keyword>
<dbReference type="GO" id="GO:0005506">
    <property type="term" value="F:iron ion binding"/>
    <property type="evidence" value="ECO:0007669"/>
    <property type="project" value="InterPro"/>
</dbReference>
<keyword evidence="9 28" id="KW-0560">Oxidoreductase</keyword>
<dbReference type="PRINTS" id="PR00463">
    <property type="entry name" value="EP450I"/>
</dbReference>
<comment type="catalytic activity">
    <reaction evidence="22">
        <text>6alpha-hydroxytyphasterol + reduced [NADPH--hemoprotein reductase] + O2 = teasterone + oxidized [NADPH--hemoprotein reductase] + 2 H2O + H(+)</text>
        <dbReference type="Rhea" id="RHEA:69963"/>
        <dbReference type="Rhea" id="RHEA-COMP:11964"/>
        <dbReference type="Rhea" id="RHEA-COMP:11965"/>
        <dbReference type="ChEBI" id="CHEBI:15377"/>
        <dbReference type="ChEBI" id="CHEBI:15378"/>
        <dbReference type="ChEBI" id="CHEBI:15379"/>
        <dbReference type="ChEBI" id="CHEBI:26863"/>
        <dbReference type="ChEBI" id="CHEBI:57618"/>
        <dbReference type="ChEBI" id="CHEBI:58210"/>
        <dbReference type="ChEBI" id="CHEBI:188495"/>
    </reaction>
    <physiologicalReaction direction="left-to-right" evidence="22">
        <dbReference type="Rhea" id="RHEA:69964"/>
    </physiologicalReaction>
</comment>
<dbReference type="GO" id="GO:0016132">
    <property type="term" value="P:brassinosteroid biosynthetic process"/>
    <property type="evidence" value="ECO:0007669"/>
    <property type="project" value="TreeGrafter"/>
</dbReference>
<reference evidence="29 30" key="1">
    <citation type="submission" date="2023-10" db="EMBL/GenBank/DDBJ databases">
        <title>Chromosome-scale genome assembly provides insights into flower coloration mechanisms of Canna indica.</title>
        <authorList>
            <person name="Li C."/>
        </authorList>
    </citation>
    <scope>NUCLEOTIDE SEQUENCE [LARGE SCALE GENOMIC DNA]</scope>
    <source>
        <tissue evidence="29">Flower</tissue>
    </source>
</reference>
<comment type="subcellular location">
    <subcellularLocation>
        <location evidence="2">Membrane</location>
        <topology evidence="2">Single-pass membrane protein</topology>
    </subcellularLocation>
</comment>
<dbReference type="EMBL" id="CP136892">
    <property type="protein sequence ID" value="WOL01456.1"/>
    <property type="molecule type" value="Genomic_DNA"/>
</dbReference>
<dbReference type="GO" id="GO:0009416">
    <property type="term" value="P:response to light stimulus"/>
    <property type="evidence" value="ECO:0007669"/>
    <property type="project" value="UniProtKB-ARBA"/>
</dbReference>
<dbReference type="InterPro" id="IPR036396">
    <property type="entry name" value="Cyt_P450_sf"/>
</dbReference>
<comment type="pathway">
    <text evidence="3">Hormone biosynthesis.</text>
</comment>
<comment type="catalytic activity">
    <reaction evidence="20">
        <text>6alpha-hydroxytyphasterol + reduced [NADPH--hemoprotein reductase] + O2 = typhasterol + oxidized [NADPH--hemoprotein reductase] + 2 H2O + H(+)</text>
        <dbReference type="Rhea" id="RHEA:69943"/>
        <dbReference type="Rhea" id="RHEA-COMP:11964"/>
        <dbReference type="Rhea" id="RHEA-COMP:11965"/>
        <dbReference type="ChEBI" id="CHEBI:15377"/>
        <dbReference type="ChEBI" id="CHEBI:15378"/>
        <dbReference type="ChEBI" id="CHEBI:15379"/>
        <dbReference type="ChEBI" id="CHEBI:27173"/>
        <dbReference type="ChEBI" id="CHEBI:57618"/>
        <dbReference type="ChEBI" id="CHEBI:58210"/>
        <dbReference type="ChEBI" id="CHEBI:188495"/>
    </reaction>
    <physiologicalReaction direction="left-to-right" evidence="20">
        <dbReference type="Rhea" id="RHEA:69944"/>
    </physiologicalReaction>
</comment>
<evidence type="ECO:0000256" key="11">
    <source>
        <dbReference type="ARBA" id="ARBA00023033"/>
    </source>
</evidence>
<dbReference type="PANTHER" id="PTHR24286:SF169">
    <property type="entry name" value="CYTOCHROME P450 85A1"/>
    <property type="match status" value="1"/>
</dbReference>
<keyword evidence="8" id="KW-1133">Transmembrane helix</keyword>
<evidence type="ECO:0000256" key="24">
    <source>
        <dbReference type="ARBA" id="ARBA00076244"/>
    </source>
</evidence>
<dbReference type="GO" id="GO:0004497">
    <property type="term" value="F:monooxygenase activity"/>
    <property type="evidence" value="ECO:0007669"/>
    <property type="project" value="UniProtKB-KW"/>
</dbReference>
<evidence type="ECO:0000256" key="3">
    <source>
        <dbReference type="ARBA" id="ARBA00004972"/>
    </source>
</evidence>
<comment type="catalytic activity">
    <reaction evidence="14">
        <text>3-dehydro-6alpha-hydroxyteasterone + reduced [NADPH--hemoprotein reductase] + O2 = 3-dehydroteasterone + oxidized [NADPH--hemoprotein reductase] + 2 H2O + H(+)</text>
        <dbReference type="Rhea" id="RHEA:69951"/>
        <dbReference type="Rhea" id="RHEA-COMP:11964"/>
        <dbReference type="Rhea" id="RHEA-COMP:11965"/>
        <dbReference type="ChEBI" id="CHEBI:15377"/>
        <dbReference type="ChEBI" id="CHEBI:15378"/>
        <dbReference type="ChEBI" id="CHEBI:15379"/>
        <dbReference type="ChEBI" id="CHEBI:20000"/>
        <dbReference type="ChEBI" id="CHEBI:57618"/>
        <dbReference type="ChEBI" id="CHEBI:58210"/>
        <dbReference type="ChEBI" id="CHEBI:188496"/>
    </reaction>
    <physiologicalReaction direction="left-to-right" evidence="14">
        <dbReference type="Rhea" id="RHEA:69952"/>
    </physiologicalReaction>
</comment>
<accession>A0AAQ3Q9N1</accession>
<evidence type="ECO:0000256" key="12">
    <source>
        <dbReference type="ARBA" id="ARBA00023136"/>
    </source>
</evidence>
<evidence type="ECO:0000256" key="2">
    <source>
        <dbReference type="ARBA" id="ARBA00004167"/>
    </source>
</evidence>
<dbReference type="InterPro" id="IPR017972">
    <property type="entry name" value="Cyt_P450_CS"/>
</dbReference>
<dbReference type="PRINTS" id="PR00385">
    <property type="entry name" value="P450"/>
</dbReference>
<comment type="similarity">
    <text evidence="4 28">Belongs to the cytochrome P450 family.</text>
</comment>
<feature type="binding site" description="axial binding residue" evidence="27">
    <location>
        <position position="413"/>
    </location>
    <ligand>
        <name>heme</name>
        <dbReference type="ChEBI" id="CHEBI:30413"/>
    </ligand>
    <ligandPart>
        <name>Fe</name>
        <dbReference type="ChEBI" id="CHEBI:18248"/>
    </ligandPart>
</feature>
<proteinExistence type="inferred from homology"/>
<evidence type="ECO:0000256" key="8">
    <source>
        <dbReference type="ARBA" id="ARBA00022989"/>
    </source>
</evidence>
<comment type="catalytic activity">
    <reaction evidence="17">
        <text>3-dehydro-6-deoxoteasterone + 2 reduced [NADPH--hemoprotein reductase] + 2 O2 = 3-dehydroteasterone + 2 oxidized [NADPH--hemoprotein reductase] + 3 H2O + 2 H(+)</text>
        <dbReference type="Rhea" id="RHEA:70039"/>
        <dbReference type="Rhea" id="RHEA-COMP:11964"/>
        <dbReference type="Rhea" id="RHEA-COMP:11965"/>
        <dbReference type="ChEBI" id="CHEBI:15377"/>
        <dbReference type="ChEBI" id="CHEBI:15378"/>
        <dbReference type="ChEBI" id="CHEBI:15379"/>
        <dbReference type="ChEBI" id="CHEBI:20000"/>
        <dbReference type="ChEBI" id="CHEBI:20710"/>
        <dbReference type="ChEBI" id="CHEBI:57618"/>
        <dbReference type="ChEBI" id="CHEBI:58210"/>
    </reaction>
    <physiologicalReaction direction="left-to-right" evidence="17">
        <dbReference type="Rhea" id="RHEA:70040"/>
    </physiologicalReaction>
</comment>
<evidence type="ECO:0000256" key="6">
    <source>
        <dbReference type="ARBA" id="ARBA00022692"/>
    </source>
</evidence>
<organism evidence="29 30">
    <name type="scientific">Canna indica</name>
    <name type="common">Indian-shot</name>
    <dbReference type="NCBI Taxonomy" id="4628"/>
    <lineage>
        <taxon>Eukaryota</taxon>
        <taxon>Viridiplantae</taxon>
        <taxon>Streptophyta</taxon>
        <taxon>Embryophyta</taxon>
        <taxon>Tracheophyta</taxon>
        <taxon>Spermatophyta</taxon>
        <taxon>Magnoliopsida</taxon>
        <taxon>Liliopsida</taxon>
        <taxon>Zingiberales</taxon>
        <taxon>Cannaceae</taxon>
        <taxon>Canna</taxon>
    </lineage>
</organism>
<evidence type="ECO:0000256" key="25">
    <source>
        <dbReference type="ARBA" id="ARBA00081289"/>
    </source>
</evidence>
<dbReference type="CDD" id="cd11043">
    <property type="entry name" value="CYP90-like"/>
    <property type="match status" value="1"/>
</dbReference>
<comment type="catalytic activity">
    <reaction evidence="21">
        <text>6-deoxotyphasterol + reduced [NADPH--hemoprotein reductase] + O2 = 6alpha-hydroxytyphasterol + oxidized [NADPH--hemoprotein reductase] + H2O + H(+)</text>
        <dbReference type="Rhea" id="RHEA:69939"/>
        <dbReference type="Rhea" id="RHEA-COMP:11964"/>
        <dbReference type="Rhea" id="RHEA-COMP:11965"/>
        <dbReference type="ChEBI" id="CHEBI:15377"/>
        <dbReference type="ChEBI" id="CHEBI:15378"/>
        <dbReference type="ChEBI" id="CHEBI:15379"/>
        <dbReference type="ChEBI" id="CHEBI:20717"/>
        <dbReference type="ChEBI" id="CHEBI:57618"/>
        <dbReference type="ChEBI" id="CHEBI:58210"/>
        <dbReference type="ChEBI" id="CHEBI:188495"/>
    </reaction>
    <physiologicalReaction direction="left-to-right" evidence="21">
        <dbReference type="Rhea" id="RHEA:69940"/>
    </physiologicalReaction>
</comment>
<keyword evidence="11 28" id="KW-0503">Monooxygenase</keyword>
<dbReference type="InterPro" id="IPR001128">
    <property type="entry name" value="Cyt_P450"/>
</dbReference>
<evidence type="ECO:0000256" key="16">
    <source>
        <dbReference type="ARBA" id="ARBA00051207"/>
    </source>
</evidence>
<dbReference type="GO" id="GO:0020037">
    <property type="term" value="F:heme binding"/>
    <property type="evidence" value="ECO:0007669"/>
    <property type="project" value="InterPro"/>
</dbReference>
<evidence type="ECO:0000256" key="14">
    <source>
        <dbReference type="ARBA" id="ARBA00050490"/>
    </source>
</evidence>
<sequence length="465" mass="53122">MVALLLGIVLGLVVVCGGLLRWNEVRYRKKGLPPGTMGWPLIGENFEFLKQGPSFMKNQRARFGNLFRTHIFGCPTVICMDAELNRYIMMNESKGLVPGYPQSMLDIMGKWNIAAVHGPQHKTMRSAMLALISPTAIRDQLLPKIDDFMRSYLCNWNRKVIDIHEESKELWLHSALKMIANVETGPMAKILKTETMKLLEGTLSLPINFPGTSYSRGIQARKKLVSLLENLIAERRASSTAQFDMLDSLLRKDDTTKPDLNDEQIIDLVLTLIYSGFETVSTTIMMTVKYLHDDPKALEELRNEHFAIKKRKTPSDALDWNDYKSMAFTRAVIFETLRLATVVNGVLRKTTEDLNMEGFVIPKGWKIYVYGREYNYDPFVYPEPFKFNPWRYMHNNLESHQNFTQFGGGGRLCPGKELGIVEVSVFLHHFATKYSWKEVGENKLVKFPRVEAPNGLHIHVADLIG</sequence>
<evidence type="ECO:0000256" key="1">
    <source>
        <dbReference type="ARBA" id="ARBA00001971"/>
    </source>
</evidence>
<comment type="pathway">
    <text evidence="13">Plant hormone biosynthesis; brassinosteroid biosynthesis.</text>
</comment>
<keyword evidence="10 27" id="KW-0408">Iron</keyword>
<evidence type="ECO:0000256" key="10">
    <source>
        <dbReference type="ARBA" id="ARBA00023004"/>
    </source>
</evidence>
<evidence type="ECO:0000256" key="20">
    <source>
        <dbReference type="ARBA" id="ARBA00052499"/>
    </source>
</evidence>